<dbReference type="Proteomes" id="UP000198729">
    <property type="component" value="Unassembled WGS sequence"/>
</dbReference>
<protein>
    <recommendedName>
        <fullName evidence="5">YbgF trimerisation domain-containing protein</fullName>
    </recommendedName>
</protein>
<keyword evidence="1" id="KW-0175">Coiled coil</keyword>
<evidence type="ECO:0000313" key="4">
    <source>
        <dbReference type="Proteomes" id="UP000198729"/>
    </source>
</evidence>
<name>A0A1G5SFJ2_9PROT</name>
<sequence length="137" mass="16206">MKLMLMSLLLLSLPLSAADDVQKQIQEVEVALSMLQQEQQNLFQQFQMLQELRRQELLQENSIIVQQNQPPVTGNATLNYDEVQKRERERLARIKDYTARLSEIHERYQEIDRERQVLIGELAALRQDKSPDREEMN</sequence>
<keyword evidence="2" id="KW-0732">Signal</keyword>
<dbReference type="EMBL" id="FMWO01000055">
    <property type="protein sequence ID" value="SCZ85966.1"/>
    <property type="molecule type" value="Genomic_DNA"/>
</dbReference>
<dbReference type="RefSeq" id="WP_090286686.1">
    <property type="nucleotide sequence ID" value="NZ_FMWO01000055.1"/>
</dbReference>
<feature type="signal peptide" evidence="2">
    <location>
        <begin position="1"/>
        <end position="17"/>
    </location>
</feature>
<organism evidence="3 4">
    <name type="scientific">Nitrosomonas mobilis</name>
    <dbReference type="NCBI Taxonomy" id="51642"/>
    <lineage>
        <taxon>Bacteria</taxon>
        <taxon>Pseudomonadati</taxon>
        <taxon>Pseudomonadota</taxon>
        <taxon>Betaproteobacteria</taxon>
        <taxon>Nitrosomonadales</taxon>
        <taxon>Nitrosomonadaceae</taxon>
        <taxon>Nitrosomonas</taxon>
    </lineage>
</organism>
<evidence type="ECO:0000256" key="1">
    <source>
        <dbReference type="SAM" id="Coils"/>
    </source>
</evidence>
<dbReference type="STRING" id="51642.NSMM_470035"/>
<feature type="coiled-coil region" evidence="1">
    <location>
        <begin position="18"/>
        <end position="55"/>
    </location>
</feature>
<gene>
    <name evidence="3" type="ORF">NSMM_470035</name>
</gene>
<feature type="chain" id="PRO_5011443202" description="YbgF trimerisation domain-containing protein" evidence="2">
    <location>
        <begin position="18"/>
        <end position="137"/>
    </location>
</feature>
<reference evidence="3 4" key="1">
    <citation type="submission" date="2016-10" db="EMBL/GenBank/DDBJ databases">
        <authorList>
            <person name="de Groot N.N."/>
        </authorList>
    </citation>
    <scope>NUCLEOTIDE SEQUENCE [LARGE SCALE GENOMIC DNA]</scope>
    <source>
        <strain evidence="3">1</strain>
    </source>
</reference>
<accession>A0A1G5SFJ2</accession>
<proteinExistence type="predicted"/>
<evidence type="ECO:0008006" key="5">
    <source>
        <dbReference type="Google" id="ProtNLM"/>
    </source>
</evidence>
<feature type="coiled-coil region" evidence="1">
    <location>
        <begin position="94"/>
        <end position="128"/>
    </location>
</feature>
<keyword evidence="4" id="KW-1185">Reference proteome</keyword>
<evidence type="ECO:0000256" key="2">
    <source>
        <dbReference type="SAM" id="SignalP"/>
    </source>
</evidence>
<dbReference type="AlphaFoldDB" id="A0A1G5SFJ2"/>
<evidence type="ECO:0000313" key="3">
    <source>
        <dbReference type="EMBL" id="SCZ85966.1"/>
    </source>
</evidence>